<evidence type="ECO:0000256" key="1">
    <source>
        <dbReference type="SAM" id="MobiDB-lite"/>
    </source>
</evidence>
<feature type="compositionally biased region" description="Basic and acidic residues" evidence="1">
    <location>
        <begin position="132"/>
        <end position="151"/>
    </location>
</feature>
<proteinExistence type="predicted"/>
<protein>
    <submittedName>
        <fullName evidence="2">Uncharacterized protein</fullName>
    </submittedName>
</protein>
<feature type="compositionally biased region" description="Polar residues" evidence="1">
    <location>
        <begin position="152"/>
        <end position="162"/>
    </location>
</feature>
<keyword evidence="3" id="KW-1185">Reference proteome</keyword>
<accession>A0A182YMI4</accession>
<feature type="region of interest" description="Disordered" evidence="1">
    <location>
        <begin position="83"/>
        <end position="162"/>
    </location>
</feature>
<name>A0A182YMI4_ANOST</name>
<feature type="compositionally biased region" description="Basic and acidic residues" evidence="1">
    <location>
        <begin position="87"/>
        <end position="118"/>
    </location>
</feature>
<dbReference type="VEuPathDB" id="VectorBase:ASTEI09670"/>
<dbReference type="Proteomes" id="UP000076408">
    <property type="component" value="Unassembled WGS sequence"/>
</dbReference>
<evidence type="ECO:0000313" key="3">
    <source>
        <dbReference type="Proteomes" id="UP000076408"/>
    </source>
</evidence>
<dbReference type="EnsemblMetazoa" id="ASTEI09670-RA">
    <property type="protein sequence ID" value="ASTEI09670-PA"/>
    <property type="gene ID" value="ASTEI09670"/>
</dbReference>
<sequence>MDEELWKKKRNLHIETHVLRRENININTRARLLTASIRRAIKEAIKVCRRESSRVNTKASTRNRSVATRKSTICKCRFPGYKARKVNPKDSKDRIKANRRGSKDRIKANRKDSKDKAKASLKANRAKHKANRKDSKVNPRDRYNVHHKEVKYTTTGSAIFQP</sequence>
<organism evidence="2 3">
    <name type="scientific">Anopheles stephensi</name>
    <name type="common">Indo-Pakistan malaria mosquito</name>
    <dbReference type="NCBI Taxonomy" id="30069"/>
    <lineage>
        <taxon>Eukaryota</taxon>
        <taxon>Metazoa</taxon>
        <taxon>Ecdysozoa</taxon>
        <taxon>Arthropoda</taxon>
        <taxon>Hexapoda</taxon>
        <taxon>Insecta</taxon>
        <taxon>Pterygota</taxon>
        <taxon>Neoptera</taxon>
        <taxon>Endopterygota</taxon>
        <taxon>Diptera</taxon>
        <taxon>Nematocera</taxon>
        <taxon>Culicoidea</taxon>
        <taxon>Culicidae</taxon>
        <taxon>Anophelinae</taxon>
        <taxon>Anopheles</taxon>
    </lineage>
</organism>
<reference evidence="2" key="2">
    <citation type="submission" date="2020-05" db="UniProtKB">
        <authorList>
            <consortium name="EnsemblMetazoa"/>
        </authorList>
    </citation>
    <scope>IDENTIFICATION</scope>
    <source>
        <strain evidence="2">Indian</strain>
    </source>
</reference>
<dbReference type="AlphaFoldDB" id="A0A182YMI4"/>
<evidence type="ECO:0000313" key="2">
    <source>
        <dbReference type="EnsemblMetazoa" id="ASTEI09670-PA"/>
    </source>
</evidence>
<reference evidence="3" key="1">
    <citation type="journal article" date="2014" name="Genome Biol.">
        <title>Genome analysis of a major urban malaria vector mosquito, Anopheles stephensi.</title>
        <authorList>
            <person name="Jiang X."/>
            <person name="Peery A."/>
            <person name="Hall A.B."/>
            <person name="Sharma A."/>
            <person name="Chen X.G."/>
            <person name="Waterhouse R.M."/>
            <person name="Komissarov A."/>
            <person name="Riehle M.M."/>
            <person name="Shouche Y."/>
            <person name="Sharakhova M.V."/>
            <person name="Lawson D."/>
            <person name="Pakpour N."/>
            <person name="Arensburger P."/>
            <person name="Davidson V.L."/>
            <person name="Eiglmeier K."/>
            <person name="Emrich S."/>
            <person name="George P."/>
            <person name="Kennedy R.C."/>
            <person name="Mane S.P."/>
            <person name="Maslen G."/>
            <person name="Oringanje C."/>
            <person name="Qi Y."/>
            <person name="Settlage R."/>
            <person name="Tojo M."/>
            <person name="Tubio J.M."/>
            <person name="Unger M.F."/>
            <person name="Wang B."/>
            <person name="Vernick K.D."/>
            <person name="Ribeiro J.M."/>
            <person name="James A.A."/>
            <person name="Michel K."/>
            <person name="Riehle M.A."/>
            <person name="Luckhart S."/>
            <person name="Sharakhov I.V."/>
            <person name="Tu Z."/>
        </authorList>
    </citation>
    <scope>NUCLEOTIDE SEQUENCE [LARGE SCALE GENOMIC DNA]</scope>
    <source>
        <strain evidence="3">Indian</strain>
    </source>
</reference>